<evidence type="ECO:0000256" key="1">
    <source>
        <dbReference type="ARBA" id="ARBA00001913"/>
    </source>
</evidence>
<dbReference type="InterPro" id="IPR037481">
    <property type="entry name" value="LacX"/>
</dbReference>
<evidence type="ECO:0000256" key="2">
    <source>
        <dbReference type="ARBA" id="ARBA00011245"/>
    </source>
</evidence>
<comment type="subunit">
    <text evidence="2">Monomer.</text>
</comment>
<dbReference type="InterPro" id="IPR008183">
    <property type="entry name" value="Aldose_1/G6P_1-epimerase"/>
</dbReference>
<dbReference type="EMBL" id="BAAAGE010000005">
    <property type="protein sequence ID" value="GAA0730795.1"/>
    <property type="molecule type" value="Genomic_DNA"/>
</dbReference>
<comment type="cofactor">
    <cofactor evidence="1">
        <name>Ca(2+)</name>
        <dbReference type="ChEBI" id="CHEBI:29108"/>
    </cofactor>
</comment>
<dbReference type="PANTHER" id="PTHR11122:SF13">
    <property type="entry name" value="GLUCOSE-6-PHOSPHATE 1-EPIMERASE"/>
    <property type="match status" value="1"/>
</dbReference>
<organism evidence="4 5">
    <name type="scientific">Aquimarina litoralis</name>
    <dbReference type="NCBI Taxonomy" id="584605"/>
    <lineage>
        <taxon>Bacteria</taxon>
        <taxon>Pseudomonadati</taxon>
        <taxon>Bacteroidota</taxon>
        <taxon>Flavobacteriia</taxon>
        <taxon>Flavobacteriales</taxon>
        <taxon>Flavobacteriaceae</taxon>
        <taxon>Aquimarina</taxon>
    </lineage>
</organism>
<evidence type="ECO:0000313" key="4">
    <source>
        <dbReference type="EMBL" id="GAA0730795.1"/>
    </source>
</evidence>
<protein>
    <submittedName>
        <fullName evidence="4">Aldose 1-epimerase family protein</fullName>
    </submittedName>
</protein>
<keyword evidence="3" id="KW-0106">Calcium</keyword>
<evidence type="ECO:0000256" key="3">
    <source>
        <dbReference type="ARBA" id="ARBA00022837"/>
    </source>
</evidence>
<dbReference type="RefSeq" id="WP_343914242.1">
    <property type="nucleotide sequence ID" value="NZ_BAAAGE010000005.1"/>
</dbReference>
<dbReference type="PANTHER" id="PTHR11122">
    <property type="entry name" value="APOSPORY-ASSOCIATED PROTEIN C-RELATED"/>
    <property type="match status" value="1"/>
</dbReference>
<evidence type="ECO:0000313" key="5">
    <source>
        <dbReference type="Proteomes" id="UP001501758"/>
    </source>
</evidence>
<dbReference type="InterPro" id="IPR014718">
    <property type="entry name" value="GH-type_carb-bd"/>
</dbReference>
<keyword evidence="5" id="KW-1185">Reference proteome</keyword>
<name>A0ABP3UFN5_9FLAO</name>
<reference evidence="5" key="1">
    <citation type="journal article" date="2019" name="Int. J. Syst. Evol. Microbiol.">
        <title>The Global Catalogue of Microorganisms (GCM) 10K type strain sequencing project: providing services to taxonomists for standard genome sequencing and annotation.</title>
        <authorList>
            <consortium name="The Broad Institute Genomics Platform"/>
            <consortium name="The Broad Institute Genome Sequencing Center for Infectious Disease"/>
            <person name="Wu L."/>
            <person name="Ma J."/>
        </authorList>
    </citation>
    <scope>NUCLEOTIDE SEQUENCE [LARGE SCALE GENOMIC DNA]</scope>
    <source>
        <strain evidence="5">JCM 15974</strain>
    </source>
</reference>
<dbReference type="SUPFAM" id="SSF74650">
    <property type="entry name" value="Galactose mutarotase-like"/>
    <property type="match status" value="1"/>
</dbReference>
<comment type="caution">
    <text evidence="4">The sequence shown here is derived from an EMBL/GenBank/DDBJ whole genome shotgun (WGS) entry which is preliminary data.</text>
</comment>
<accession>A0ABP3UFN5</accession>
<dbReference type="Proteomes" id="UP001501758">
    <property type="component" value="Unassembled WGS sequence"/>
</dbReference>
<dbReference type="InterPro" id="IPR011013">
    <property type="entry name" value="Gal_mutarotase_sf_dom"/>
</dbReference>
<gene>
    <name evidence="4" type="ORF">GCM10009430_42310</name>
</gene>
<sequence>MIFTIQNDQLTVRINSVGAELSSIITKKDNKEYLWQGDPTIWASQAPVLFPIVGGLKNGTYHYKDQQYGLPKHGFIRYNTAIEGIQNSETKVSFTLSPSEETIEKYPFQFTFTISYELVENQLIVSHTVENTDTKTMYFSIGGHPAFNCPIDPSENYEDYFIELEQTKNTDCFVLTSDGLISDETISVIKDHKIWLTDTIFDKDALIFKDIQANKATLIHKEKGAILSMDFKDFPDLGIWAKPKAPYVCIEPWLGYADVISTTQNIIEKECIQHLEKEKIHRSSYSITITNA</sequence>
<dbReference type="CDD" id="cd09024">
    <property type="entry name" value="Aldose_epim_lacX"/>
    <property type="match status" value="1"/>
</dbReference>
<dbReference type="Gene3D" id="2.70.98.10">
    <property type="match status" value="1"/>
</dbReference>
<dbReference type="Pfam" id="PF01263">
    <property type="entry name" value="Aldose_epim"/>
    <property type="match status" value="1"/>
</dbReference>
<proteinExistence type="predicted"/>